<feature type="region of interest" description="Disordered" evidence="1">
    <location>
        <begin position="275"/>
        <end position="299"/>
    </location>
</feature>
<sequence length="299" mass="31423">MIKKICGVALAGAALLAPSVPAHAADGWQRVGGGITGGLSGLVVEGRHGAAVDVLAVRDNKKPGQNRLVSVRYDPHAKPRVSPVDWPGEPPVDLEAIDAVPGRAREYVALASDGTAYRIRRERNAVRVLRVFKLPGVSRDGNYEGFALARLAHGKLVAVWADRGGDDRPAKLTAAEWNPRTSAFGKRDSARFRAPYPVADVRHVSDLKISAGGALTVSSASDPGDDGPYDSALYAAGHVAVGDHGRVRLEMAHVPDRLGSFSGHKIEALACPPKSGEGILGTDDENAGGSLTEAEFCRP</sequence>
<gene>
    <name evidence="3" type="ORF">SL103_24550</name>
</gene>
<dbReference type="KEGG" id="slc:SL103_24550"/>
<feature type="chain" id="PRO_5009101179" evidence="2">
    <location>
        <begin position="25"/>
        <end position="299"/>
    </location>
</feature>
<keyword evidence="2" id="KW-0732">Signal</keyword>
<protein>
    <submittedName>
        <fullName evidence="3">Uncharacterized protein</fullName>
    </submittedName>
</protein>
<dbReference type="AlphaFoldDB" id="A0A1D7VQK6"/>
<evidence type="ECO:0000313" key="4">
    <source>
        <dbReference type="Proteomes" id="UP000094094"/>
    </source>
</evidence>
<proteinExistence type="predicted"/>
<keyword evidence="4" id="KW-1185">Reference proteome</keyword>
<dbReference type="Proteomes" id="UP000094094">
    <property type="component" value="Chromosome"/>
</dbReference>
<evidence type="ECO:0000313" key="3">
    <source>
        <dbReference type="EMBL" id="AOP48994.1"/>
    </source>
</evidence>
<dbReference type="EMBL" id="CP017157">
    <property type="protein sequence ID" value="AOP48994.1"/>
    <property type="molecule type" value="Genomic_DNA"/>
</dbReference>
<dbReference type="RefSeq" id="WP_069571111.1">
    <property type="nucleotide sequence ID" value="NZ_CP017157.1"/>
</dbReference>
<organism evidence="3 4">
    <name type="scientific">Streptomyces lydicus</name>
    <dbReference type="NCBI Taxonomy" id="47763"/>
    <lineage>
        <taxon>Bacteria</taxon>
        <taxon>Bacillati</taxon>
        <taxon>Actinomycetota</taxon>
        <taxon>Actinomycetes</taxon>
        <taxon>Kitasatosporales</taxon>
        <taxon>Streptomycetaceae</taxon>
        <taxon>Streptomyces</taxon>
    </lineage>
</organism>
<evidence type="ECO:0000256" key="1">
    <source>
        <dbReference type="SAM" id="MobiDB-lite"/>
    </source>
</evidence>
<reference evidence="3 4" key="1">
    <citation type="submission" date="2016-09" db="EMBL/GenBank/DDBJ databases">
        <title>Complete genome sequencing of Streptomyces lydicus 103 and metabolic pathways analysis of antibiotic biosynthesis.</title>
        <authorList>
            <person name="Jia N."/>
            <person name="Ding M.-Z."/>
            <person name="Gao F."/>
            <person name="Yuan Y.-J."/>
        </authorList>
    </citation>
    <scope>NUCLEOTIDE SEQUENCE [LARGE SCALE GENOMIC DNA]</scope>
    <source>
        <strain evidence="3 4">103</strain>
    </source>
</reference>
<feature type="signal peptide" evidence="2">
    <location>
        <begin position="1"/>
        <end position="24"/>
    </location>
</feature>
<name>A0A1D7VQK6_9ACTN</name>
<evidence type="ECO:0000256" key="2">
    <source>
        <dbReference type="SAM" id="SignalP"/>
    </source>
</evidence>
<accession>A0A1D7VQK6</accession>